<dbReference type="InterPro" id="IPR038919">
    <property type="entry name" value="STB2/STB2"/>
</dbReference>
<dbReference type="Pfam" id="PF25995">
    <property type="entry name" value="STB6_N"/>
    <property type="match status" value="1"/>
</dbReference>
<dbReference type="EMBL" id="SSOP01000008">
    <property type="protein sequence ID" value="KAB5595577.1"/>
    <property type="molecule type" value="Genomic_DNA"/>
</dbReference>
<dbReference type="PANTHER" id="PTHR31011:SF2">
    <property type="entry name" value="PROTEIN STB2-RELATED"/>
    <property type="match status" value="1"/>
</dbReference>
<feature type="compositionally biased region" description="Polar residues" evidence="1">
    <location>
        <begin position="589"/>
        <end position="603"/>
    </location>
</feature>
<feature type="region of interest" description="Disordered" evidence="1">
    <location>
        <begin position="526"/>
        <end position="608"/>
    </location>
</feature>
<organism evidence="3 4">
    <name type="scientific">Ceratobasidium theobromae</name>
    <dbReference type="NCBI Taxonomy" id="1582974"/>
    <lineage>
        <taxon>Eukaryota</taxon>
        <taxon>Fungi</taxon>
        <taxon>Dikarya</taxon>
        <taxon>Basidiomycota</taxon>
        <taxon>Agaricomycotina</taxon>
        <taxon>Agaricomycetes</taxon>
        <taxon>Cantharellales</taxon>
        <taxon>Ceratobasidiaceae</taxon>
        <taxon>Ceratobasidium</taxon>
    </lineage>
</organism>
<accession>A0A5N5QWP4</accession>
<evidence type="ECO:0000313" key="3">
    <source>
        <dbReference type="EMBL" id="KAB5595577.1"/>
    </source>
</evidence>
<proteinExistence type="predicted"/>
<dbReference type="OrthoDB" id="19806at2759"/>
<feature type="compositionally biased region" description="Low complexity" evidence="1">
    <location>
        <begin position="559"/>
        <end position="568"/>
    </location>
</feature>
<feature type="region of interest" description="Disordered" evidence="1">
    <location>
        <begin position="464"/>
        <end position="487"/>
    </location>
</feature>
<name>A0A5N5QWP4_9AGAM</name>
<keyword evidence="4" id="KW-1185">Reference proteome</keyword>
<evidence type="ECO:0000313" key="4">
    <source>
        <dbReference type="Proteomes" id="UP000383932"/>
    </source>
</evidence>
<dbReference type="Proteomes" id="UP000383932">
    <property type="component" value="Unassembled WGS sequence"/>
</dbReference>
<comment type="caution">
    <text evidence="3">The sequence shown here is derived from an EMBL/GenBank/DDBJ whole genome shotgun (WGS) entry which is preliminary data.</text>
</comment>
<protein>
    <submittedName>
        <fullName evidence="3">Protein STB2</fullName>
    </submittedName>
</protein>
<feature type="domain" description="STB6-like N-terminal" evidence="2">
    <location>
        <begin position="114"/>
        <end position="241"/>
    </location>
</feature>
<evidence type="ECO:0000256" key="1">
    <source>
        <dbReference type="SAM" id="MobiDB-lite"/>
    </source>
</evidence>
<dbReference type="PANTHER" id="PTHR31011">
    <property type="entry name" value="PROTEIN STB2-RELATED"/>
    <property type="match status" value="1"/>
</dbReference>
<evidence type="ECO:0000259" key="2">
    <source>
        <dbReference type="Pfam" id="PF25995"/>
    </source>
</evidence>
<sequence length="830" mass="91542">MTPKQSSVKPLPFLAIPPRNVSSPAASPVLPYSPIFGDLLAQTRPHNPTVLKPETPRHILIPQFDRPLAHLAESHHDPKVKHHKLTRYYKGQSRELLPTPPYPQETSHTTSLFSKFRVIHETKRITGFQCHAVEKWLVERDPASHPLTTVTALTNNKNDVINVAILAPPLSLSPAAAEEELQNVIYQLKHTGARPHETSEGVIMITSFTSFRGDLNLVLIPDGDCDAHRCQLFTNINLARMGCGGRSAPTLDPAPSATEDKFLALYAIPPNVATLVGFSNVVLEFVRLVQAALSIFGLFPIEAMDRDGLLCDLTVKGMQQWVHGIGEPYFRLEPMEGVLEPTAVVALLSLVAAFRWRMYSLGASSIPRDPFQDPEAALSALATFQKSQGLDPIIPYLSFSLLEQINAAHAKVTKTEPYKVHKAIMHRAEDYEAETMNIDVFVRGIVSSGKDGIGSLRFVWTGKARKERKRDREEEKDTEGEGDNVSEHIERILRKGAGNVHALASGVAGVVDEVKDGIKELSGLTKSRRGTESIPTFKITQSDPEPEVDMPRSSRSKRLSLLSLPPTSNYVPEKGRSKAYVPSPAKPTSVRSSKTVMTTSSTGPLEMRPTMKRTFTDAREVFMERDEDEASPTACSRSSAEDVFAMTADVKNAKSLSDIHALNEENLLPLERIHTDVELCGQFLELRDREAKMRHAITIAEANQELTAHKQGLAALVPRAAELHSVTRSYLLEAEELSKNSEMLKYQLNQLKEGVEDMSRSVADGRGRVRALRGAAHRIGGVRGIEDESECDEGSMVGTDDRARATLGMQSLADIKNWLGVWLSSSKSQS</sequence>
<dbReference type="InterPro" id="IPR059025">
    <property type="entry name" value="STB6_N"/>
</dbReference>
<dbReference type="AlphaFoldDB" id="A0A5N5QWP4"/>
<dbReference type="GO" id="GO:0070822">
    <property type="term" value="C:Sin3-type complex"/>
    <property type="evidence" value="ECO:0007669"/>
    <property type="project" value="TreeGrafter"/>
</dbReference>
<reference evidence="3 4" key="1">
    <citation type="journal article" date="2019" name="Fungal Biol. Biotechnol.">
        <title>Draft genome sequence of fastidious pathogen Ceratobasidium theobromae, which causes vascular-streak dieback in Theobroma cacao.</title>
        <authorList>
            <person name="Ali S.S."/>
            <person name="Asman A."/>
            <person name="Shao J."/>
            <person name="Firmansyah A.P."/>
            <person name="Susilo A.W."/>
            <person name="Rosmana A."/>
            <person name="McMahon P."/>
            <person name="Junaid M."/>
            <person name="Guest D."/>
            <person name="Kheng T.Y."/>
            <person name="Meinhardt L.W."/>
            <person name="Bailey B.A."/>
        </authorList>
    </citation>
    <scope>NUCLEOTIDE SEQUENCE [LARGE SCALE GENOMIC DNA]</scope>
    <source>
        <strain evidence="3 4">CT2</strain>
    </source>
</reference>
<gene>
    <name evidence="3" type="ORF">CTheo_1038</name>
</gene>